<dbReference type="EMBL" id="JASGBH010000015">
    <property type="protein sequence ID" value="MDI9235190.1"/>
    <property type="molecule type" value="Genomic_DNA"/>
</dbReference>
<keyword evidence="1" id="KW-1133">Transmembrane helix</keyword>
<organism evidence="2 3">
    <name type="scientific">Limnohabitans lacus</name>
    <dbReference type="NCBI Taxonomy" id="3045173"/>
    <lineage>
        <taxon>Bacteria</taxon>
        <taxon>Pseudomonadati</taxon>
        <taxon>Pseudomonadota</taxon>
        <taxon>Betaproteobacteria</taxon>
        <taxon>Burkholderiales</taxon>
        <taxon>Comamonadaceae</taxon>
        <taxon>Limnohabitans</taxon>
    </lineage>
</organism>
<keyword evidence="3" id="KW-1185">Reference proteome</keyword>
<dbReference type="RefSeq" id="WP_283225519.1">
    <property type="nucleotide sequence ID" value="NZ_JASGBH010000015.1"/>
</dbReference>
<evidence type="ECO:0000313" key="2">
    <source>
        <dbReference type="EMBL" id="MDI9235190.1"/>
    </source>
</evidence>
<dbReference type="NCBIfam" id="TIGR02532">
    <property type="entry name" value="IV_pilin_GFxxxE"/>
    <property type="match status" value="1"/>
</dbReference>
<keyword evidence="1" id="KW-0812">Transmembrane</keyword>
<proteinExistence type="predicted"/>
<evidence type="ECO:0000313" key="3">
    <source>
        <dbReference type="Proteomes" id="UP001431902"/>
    </source>
</evidence>
<sequence length="233" mass="24435">MKPLSRFQSTPAIAPACDAASPTTVQTTAPPLAVGHKTKELARKQRGFSLIEIMAGIAIMAIMSLILMSSFSGDGSKAVRLLGDMSTLSNSLNRAKMDLGGIPSRLSVLWNRTDATTANMFNGIAATNSWGGPYVERQPVDAANNVTVSAVADATAISINREAASAANGGNYTWVYFLRASNVPNPIITEFIKKCAATDVVANATFANGKCRATPGTGATEFGTVDMKITDSR</sequence>
<dbReference type="InterPro" id="IPR012902">
    <property type="entry name" value="N_methyl_site"/>
</dbReference>
<keyword evidence="1" id="KW-0472">Membrane</keyword>
<dbReference type="SUPFAM" id="SSF54523">
    <property type="entry name" value="Pili subunits"/>
    <property type="match status" value="1"/>
</dbReference>
<gene>
    <name evidence="2" type="ORF">QLQ16_15235</name>
</gene>
<dbReference type="Gene3D" id="3.30.700.10">
    <property type="entry name" value="Glycoprotein, Type 4 Pilin"/>
    <property type="match status" value="1"/>
</dbReference>
<evidence type="ECO:0000256" key="1">
    <source>
        <dbReference type="SAM" id="Phobius"/>
    </source>
</evidence>
<protein>
    <submittedName>
        <fullName evidence="2">Type II secretion system protein</fullName>
    </submittedName>
</protein>
<dbReference type="PROSITE" id="PS00409">
    <property type="entry name" value="PROKAR_NTER_METHYL"/>
    <property type="match status" value="1"/>
</dbReference>
<dbReference type="Pfam" id="PF07963">
    <property type="entry name" value="N_methyl"/>
    <property type="match status" value="1"/>
</dbReference>
<feature type="transmembrane region" description="Helical" evidence="1">
    <location>
        <begin position="47"/>
        <end position="68"/>
    </location>
</feature>
<accession>A0ABT6XAQ5</accession>
<comment type="caution">
    <text evidence="2">The sequence shown here is derived from an EMBL/GenBank/DDBJ whole genome shotgun (WGS) entry which is preliminary data.</text>
</comment>
<reference evidence="2" key="1">
    <citation type="submission" date="2023-05" db="EMBL/GenBank/DDBJ databases">
        <title>Limnohabitans sp. strain HM2-2 Genome sequencing and assembly.</title>
        <authorList>
            <person name="Jung Y."/>
        </authorList>
    </citation>
    <scope>NUCLEOTIDE SEQUENCE</scope>
    <source>
        <strain evidence="2">HM2-2</strain>
    </source>
</reference>
<name>A0ABT6XAQ5_9BURK</name>
<dbReference type="Proteomes" id="UP001431902">
    <property type="component" value="Unassembled WGS sequence"/>
</dbReference>
<dbReference type="InterPro" id="IPR045584">
    <property type="entry name" value="Pilin-like"/>
</dbReference>